<keyword evidence="3" id="KW-1185">Reference proteome</keyword>
<dbReference type="RefSeq" id="WP_151106807.1">
    <property type="nucleotide sequence ID" value="NZ_WAEM01000002.1"/>
</dbReference>
<keyword evidence="1" id="KW-1133">Transmembrane helix</keyword>
<organism evidence="2 3">
    <name type="scientific">Flavobacterium luteum</name>
    <dbReference type="NCBI Taxonomy" id="2026654"/>
    <lineage>
        <taxon>Bacteria</taxon>
        <taxon>Pseudomonadati</taxon>
        <taxon>Bacteroidota</taxon>
        <taxon>Flavobacteriia</taxon>
        <taxon>Flavobacteriales</taxon>
        <taxon>Flavobacteriaceae</taxon>
        <taxon>Flavobacterium</taxon>
    </lineage>
</organism>
<reference evidence="2 3" key="1">
    <citation type="submission" date="2019-09" db="EMBL/GenBank/DDBJ databases">
        <title>Flavobacterium sp. nov., isolated from glacier ice.</title>
        <authorList>
            <person name="Liu Q."/>
        </authorList>
    </citation>
    <scope>NUCLEOTIDE SEQUENCE [LARGE SCALE GENOMIC DNA]</scope>
    <source>
        <strain evidence="2 3">NBRC 112527</strain>
    </source>
</reference>
<feature type="transmembrane region" description="Helical" evidence="1">
    <location>
        <begin position="80"/>
        <end position="98"/>
    </location>
</feature>
<dbReference type="Proteomes" id="UP000490922">
    <property type="component" value="Unassembled WGS sequence"/>
</dbReference>
<dbReference type="AlphaFoldDB" id="A0A7J5AH41"/>
<evidence type="ECO:0000313" key="3">
    <source>
        <dbReference type="Proteomes" id="UP000490922"/>
    </source>
</evidence>
<proteinExistence type="predicted"/>
<evidence type="ECO:0000313" key="2">
    <source>
        <dbReference type="EMBL" id="KAB1156813.1"/>
    </source>
</evidence>
<evidence type="ECO:0000256" key="1">
    <source>
        <dbReference type="SAM" id="Phobius"/>
    </source>
</evidence>
<comment type="caution">
    <text evidence="2">The sequence shown here is derived from an EMBL/GenBank/DDBJ whole genome shotgun (WGS) entry which is preliminary data.</text>
</comment>
<dbReference type="EMBL" id="WAEM01000002">
    <property type="protein sequence ID" value="KAB1156813.1"/>
    <property type="molecule type" value="Genomic_DNA"/>
</dbReference>
<sequence>MQQLELLKEDFYNELGIVFTDDQFNFLNTNRSNTLLFVRNIRNTKNIKFVKRKDIRLNYMMFSVILVFFTFPFFLNNMILIVKFFWFLTSVIFWFFALKYKKYEYKIIVITKSSELIYVEVDPIFKEEAEEIVSIVKSKIKSFEPKLIYKIN</sequence>
<keyword evidence="1" id="KW-0472">Membrane</keyword>
<keyword evidence="1" id="KW-0812">Transmembrane</keyword>
<protein>
    <submittedName>
        <fullName evidence="2">Uncharacterized protein</fullName>
    </submittedName>
</protein>
<name>A0A7J5AH41_9FLAO</name>
<feature type="transmembrane region" description="Helical" evidence="1">
    <location>
        <begin position="57"/>
        <end position="74"/>
    </location>
</feature>
<gene>
    <name evidence="2" type="ORF">F6464_05535</name>
</gene>
<accession>A0A7J5AH41</accession>